<keyword evidence="1" id="KW-0472">Membrane</keyword>
<feature type="transmembrane region" description="Helical" evidence="1">
    <location>
        <begin position="47"/>
        <end position="64"/>
    </location>
</feature>
<dbReference type="Proteomes" id="UP001470230">
    <property type="component" value="Unassembled WGS sequence"/>
</dbReference>
<feature type="transmembrane region" description="Helical" evidence="1">
    <location>
        <begin position="136"/>
        <end position="157"/>
    </location>
</feature>
<dbReference type="EMBL" id="JAPFFF010000021">
    <property type="protein sequence ID" value="KAK8854024.1"/>
    <property type="molecule type" value="Genomic_DNA"/>
</dbReference>
<name>A0ABR2HXM7_9EUKA</name>
<proteinExistence type="predicted"/>
<keyword evidence="1" id="KW-0812">Transmembrane</keyword>
<protein>
    <submittedName>
        <fullName evidence="2">Uncharacterized protein</fullName>
    </submittedName>
</protein>
<feature type="transmembrane region" description="Helical" evidence="1">
    <location>
        <begin position="6"/>
        <end position="26"/>
    </location>
</feature>
<feature type="transmembrane region" description="Helical" evidence="1">
    <location>
        <begin position="230"/>
        <end position="252"/>
    </location>
</feature>
<reference evidence="2 3" key="1">
    <citation type="submission" date="2024-04" db="EMBL/GenBank/DDBJ databases">
        <title>Tritrichomonas musculus Genome.</title>
        <authorList>
            <person name="Alves-Ferreira E."/>
            <person name="Grigg M."/>
            <person name="Lorenzi H."/>
            <person name="Galac M."/>
        </authorList>
    </citation>
    <scope>NUCLEOTIDE SEQUENCE [LARGE SCALE GENOMIC DNA]</scope>
    <source>
        <strain evidence="2 3">EAF2021</strain>
    </source>
</reference>
<evidence type="ECO:0000256" key="1">
    <source>
        <dbReference type="SAM" id="Phobius"/>
    </source>
</evidence>
<keyword evidence="3" id="KW-1185">Reference proteome</keyword>
<evidence type="ECO:0000313" key="2">
    <source>
        <dbReference type="EMBL" id="KAK8854024.1"/>
    </source>
</evidence>
<sequence length="308" mass="35061">MLWITFSPYGVSLFLIGHVFHAFFVIGIKKNNFSNDGMILCGQRAKIIVSYIMSIIINIIASIYSTPSTYGVTFALFIILYDLYYFNYIKKKPALPCLYYPSLYISLIAIIINILHSPPSFDNIGVTEVIHLLYSPVGSVLTFLYIVLQIIFALLSYQGFQIASVLNTSLSFASLNNFIKLIGNFITLTYRIENQFLIHMFYPFILSFTVSVILYFFAIKKAVTIEICGVYRGVYYFSYLVFQISSATLLFGEPMLLNPVQLGIFLSSAVLLVFSMFFMSCGAWSLFPSNRPRALYSQQQQQQDMLPL</sequence>
<organism evidence="2 3">
    <name type="scientific">Tritrichomonas musculus</name>
    <dbReference type="NCBI Taxonomy" id="1915356"/>
    <lineage>
        <taxon>Eukaryota</taxon>
        <taxon>Metamonada</taxon>
        <taxon>Parabasalia</taxon>
        <taxon>Tritrichomonadida</taxon>
        <taxon>Tritrichomonadidae</taxon>
        <taxon>Tritrichomonas</taxon>
    </lineage>
</organism>
<feature type="transmembrane region" description="Helical" evidence="1">
    <location>
        <begin position="70"/>
        <end position="86"/>
    </location>
</feature>
<feature type="transmembrane region" description="Helical" evidence="1">
    <location>
        <begin position="169"/>
        <end position="190"/>
    </location>
</feature>
<feature type="transmembrane region" description="Helical" evidence="1">
    <location>
        <begin position="98"/>
        <end position="116"/>
    </location>
</feature>
<feature type="transmembrane region" description="Helical" evidence="1">
    <location>
        <begin position="196"/>
        <end position="218"/>
    </location>
</feature>
<keyword evidence="1" id="KW-1133">Transmembrane helix</keyword>
<gene>
    <name evidence="2" type="ORF">M9Y10_016573</name>
</gene>
<comment type="caution">
    <text evidence="2">The sequence shown here is derived from an EMBL/GenBank/DDBJ whole genome shotgun (WGS) entry which is preliminary data.</text>
</comment>
<evidence type="ECO:0000313" key="3">
    <source>
        <dbReference type="Proteomes" id="UP001470230"/>
    </source>
</evidence>
<feature type="transmembrane region" description="Helical" evidence="1">
    <location>
        <begin position="264"/>
        <end position="287"/>
    </location>
</feature>
<accession>A0ABR2HXM7</accession>